<evidence type="ECO:0000313" key="4">
    <source>
        <dbReference type="Proteomes" id="UP001497623"/>
    </source>
</evidence>
<name>A0AAV2RMI2_MEGNR</name>
<evidence type="ECO:0008006" key="5">
    <source>
        <dbReference type="Google" id="ProtNLM"/>
    </source>
</evidence>
<feature type="region of interest" description="Disordered" evidence="1">
    <location>
        <begin position="245"/>
        <end position="265"/>
    </location>
</feature>
<protein>
    <recommendedName>
        <fullName evidence="5">EB domain-containing protein</fullName>
    </recommendedName>
</protein>
<comment type="caution">
    <text evidence="3">The sequence shown here is derived from an EMBL/GenBank/DDBJ whole genome shotgun (WGS) entry which is preliminary data.</text>
</comment>
<organism evidence="3 4">
    <name type="scientific">Meganyctiphanes norvegica</name>
    <name type="common">Northern krill</name>
    <name type="synonym">Thysanopoda norvegica</name>
    <dbReference type="NCBI Taxonomy" id="48144"/>
    <lineage>
        <taxon>Eukaryota</taxon>
        <taxon>Metazoa</taxon>
        <taxon>Ecdysozoa</taxon>
        <taxon>Arthropoda</taxon>
        <taxon>Crustacea</taxon>
        <taxon>Multicrustacea</taxon>
        <taxon>Malacostraca</taxon>
        <taxon>Eumalacostraca</taxon>
        <taxon>Eucarida</taxon>
        <taxon>Euphausiacea</taxon>
        <taxon>Euphausiidae</taxon>
        <taxon>Meganyctiphanes</taxon>
    </lineage>
</organism>
<dbReference type="AlphaFoldDB" id="A0AAV2RMI2"/>
<keyword evidence="2" id="KW-0472">Membrane</keyword>
<dbReference type="EMBL" id="CAXKWB010028067">
    <property type="protein sequence ID" value="CAL4133137.1"/>
    <property type="molecule type" value="Genomic_DNA"/>
</dbReference>
<gene>
    <name evidence="3" type="ORF">MNOR_LOCUS27129</name>
</gene>
<feature type="compositionally biased region" description="Pro residues" evidence="1">
    <location>
        <begin position="251"/>
        <end position="265"/>
    </location>
</feature>
<evidence type="ECO:0000256" key="1">
    <source>
        <dbReference type="SAM" id="MobiDB-lite"/>
    </source>
</evidence>
<keyword evidence="2" id="KW-1133">Transmembrane helix</keyword>
<feature type="transmembrane region" description="Helical" evidence="2">
    <location>
        <begin position="207"/>
        <end position="230"/>
    </location>
</feature>
<keyword evidence="4" id="KW-1185">Reference proteome</keyword>
<evidence type="ECO:0000256" key="2">
    <source>
        <dbReference type="SAM" id="Phobius"/>
    </source>
</evidence>
<reference evidence="3 4" key="1">
    <citation type="submission" date="2024-05" db="EMBL/GenBank/DDBJ databases">
        <authorList>
            <person name="Wallberg A."/>
        </authorList>
    </citation>
    <scope>NUCLEOTIDE SEQUENCE [LARGE SCALE GENOMIC DNA]</scope>
</reference>
<sequence length="308" mass="34843">MKCEKNKCVCYEDNFYDPDTKSCLYKDDFMLKHKIKALGFNALCHYSKSASIPKFCNESENMACIMSHCVCKEGFHVYRGENICLTKKQLIEKYGDKIIAGPLEHCDRKQKSVGISKLCDENANCQNSSCVCSDNFFGNFISNRCEYQNKYTYRVTQGLYCNNDSNCFEGLECHYHKCACLLVCDLVKKFSGCDCDESHDLWRGLNVMIITVSVVTLLIVLCVVFCLHVYCRCCRKGQRRGYQSSVQYNPAPIPPPQSQPPPAYPFPPTEFNHPLNSFPKTTNAGSDPNIDMHAPKTVPIISGGAHPY</sequence>
<dbReference type="Proteomes" id="UP001497623">
    <property type="component" value="Unassembled WGS sequence"/>
</dbReference>
<evidence type="ECO:0000313" key="3">
    <source>
        <dbReference type="EMBL" id="CAL4133137.1"/>
    </source>
</evidence>
<keyword evidence="2" id="KW-0812">Transmembrane</keyword>
<proteinExistence type="predicted"/>
<accession>A0AAV2RMI2</accession>